<dbReference type="AlphaFoldDB" id="A0A7G9A7Z2"/>
<evidence type="ECO:0000313" key="1">
    <source>
        <dbReference type="EMBL" id="QNL32871.1"/>
    </source>
</evidence>
<proteinExistence type="predicted"/>
<dbReference type="EMBL" id="MT062913">
    <property type="protein sequence ID" value="QNL32871.1"/>
    <property type="molecule type" value="Genomic_DNA"/>
</dbReference>
<reference evidence="1" key="1">
    <citation type="submission" date="2020-02" db="EMBL/GenBank/DDBJ databases">
        <authorList>
            <person name="Zhou D."/>
        </authorList>
    </citation>
    <scope>NUCLEOTIDE SEQUENCE</scope>
    <source>
        <strain evidence="1">193104922</strain>
        <plasmid evidence="1">p104922-NR</plasmid>
    </source>
</reference>
<geneLocation type="plasmid" evidence="1">
    <name>p104922-NR</name>
</geneLocation>
<accession>A0A7G9A7Z2</accession>
<keyword evidence="1" id="KW-0614">Plasmid</keyword>
<sequence length="306" mass="34687">MTMMKEDHPLLQLVLNDSGRLAMPVHDRDQQYCPTCLAKVLKSEDGRLSHVGHENQTKCVPSISVVVTKAIIEMLSDGEKIYVSPIRNRGRTLAPSVIFSPDTHTFKPFINTDYQPVGANWKSDKGYKLGLFYLKDRASSITKEEFDFIAVIDPELLLNEFNSSWSVEQIAPIEQLKQIFRSKNNSSAWVKWPGKLDLAKKTNYNDNFWYDNQSDSAELNCTVSVVGIEGNSSGETIYRLQTMLKHKFNEYQLVRSLGTIMLLDNTGNMVSSNHPNFDIISSACISGVRDFVRQNPWVVRQTTLNT</sequence>
<protein>
    <submittedName>
        <fullName evidence="1">Uncharacterized protein</fullName>
    </submittedName>
</protein>
<organism evidence="1">
    <name type="scientific">Raoultella ornithinolytica</name>
    <name type="common">Klebsiella ornithinolytica</name>
    <dbReference type="NCBI Taxonomy" id="54291"/>
    <lineage>
        <taxon>Bacteria</taxon>
        <taxon>Pseudomonadati</taxon>
        <taxon>Pseudomonadota</taxon>
        <taxon>Gammaproteobacteria</taxon>
        <taxon>Enterobacterales</taxon>
        <taxon>Enterobacteriaceae</taxon>
        <taxon>Klebsiella/Raoultella group</taxon>
        <taxon>Raoultella</taxon>
    </lineage>
</organism>
<name>A0A7G9A7Z2_RAOOR</name>